<evidence type="ECO:0000313" key="11">
    <source>
        <dbReference type="Proteomes" id="UP001063166"/>
    </source>
</evidence>
<proteinExistence type="predicted"/>
<evidence type="ECO:0000256" key="7">
    <source>
        <dbReference type="PROSITE-ProRule" id="PRU00042"/>
    </source>
</evidence>
<accession>A0A9P3UU50</accession>
<comment type="caution">
    <text evidence="10">The sequence shown here is derived from an EMBL/GenBank/DDBJ whole genome shotgun (WGS) entry which is preliminary data.</text>
</comment>
<dbReference type="PROSITE" id="PS50157">
    <property type="entry name" value="ZINC_FINGER_C2H2_2"/>
    <property type="match status" value="2"/>
</dbReference>
<evidence type="ECO:0000256" key="2">
    <source>
        <dbReference type="ARBA" id="ARBA00022771"/>
    </source>
</evidence>
<dbReference type="CDD" id="cd00067">
    <property type="entry name" value="GAL4"/>
    <property type="match status" value="1"/>
</dbReference>
<dbReference type="GO" id="GO:0000981">
    <property type="term" value="F:DNA-binding transcription factor activity, RNA polymerase II-specific"/>
    <property type="evidence" value="ECO:0007669"/>
    <property type="project" value="InterPro"/>
</dbReference>
<dbReference type="OrthoDB" id="6365676at2759"/>
<feature type="region of interest" description="Disordered" evidence="8">
    <location>
        <begin position="119"/>
        <end position="166"/>
    </location>
</feature>
<dbReference type="PROSITE" id="PS00028">
    <property type="entry name" value="ZINC_FINGER_C2H2_1"/>
    <property type="match status" value="2"/>
</dbReference>
<dbReference type="FunFam" id="3.30.160.60:FF:002343">
    <property type="entry name" value="Zinc finger protein 33A"/>
    <property type="match status" value="1"/>
</dbReference>
<feature type="compositionally biased region" description="Low complexity" evidence="8">
    <location>
        <begin position="129"/>
        <end position="144"/>
    </location>
</feature>
<feature type="compositionally biased region" description="Low complexity" evidence="8">
    <location>
        <begin position="445"/>
        <end position="455"/>
    </location>
</feature>
<evidence type="ECO:0000259" key="9">
    <source>
        <dbReference type="PROSITE" id="PS50157"/>
    </source>
</evidence>
<dbReference type="SMART" id="SM00355">
    <property type="entry name" value="ZnF_C2H2"/>
    <property type="match status" value="2"/>
</dbReference>
<feature type="compositionally biased region" description="Gly residues" evidence="8">
    <location>
        <begin position="715"/>
        <end position="725"/>
    </location>
</feature>
<evidence type="ECO:0000256" key="5">
    <source>
        <dbReference type="ARBA" id="ARBA00023163"/>
    </source>
</evidence>
<evidence type="ECO:0000313" key="10">
    <source>
        <dbReference type="EMBL" id="GLB45248.1"/>
    </source>
</evidence>
<dbReference type="AlphaFoldDB" id="A0A9P3UU50"/>
<feature type="region of interest" description="Disordered" evidence="8">
    <location>
        <begin position="295"/>
        <end position="386"/>
    </location>
</feature>
<keyword evidence="6" id="KW-0539">Nucleus</keyword>
<feature type="compositionally biased region" description="Pro residues" evidence="8">
    <location>
        <begin position="431"/>
        <end position="444"/>
    </location>
</feature>
<evidence type="ECO:0000256" key="1">
    <source>
        <dbReference type="ARBA" id="ARBA00022723"/>
    </source>
</evidence>
<keyword evidence="5" id="KW-0804">Transcription</keyword>
<feature type="compositionally biased region" description="Low complexity" evidence="8">
    <location>
        <begin position="692"/>
        <end position="714"/>
    </location>
</feature>
<dbReference type="PANTHER" id="PTHR47660">
    <property type="entry name" value="TRANSCRIPTION FACTOR WITH C2H2 AND ZN(2)-CYS(6) DNA BINDING DOMAIN (EUROFUNG)-RELATED-RELATED"/>
    <property type="match status" value="1"/>
</dbReference>
<feature type="compositionally biased region" description="Gly residues" evidence="8">
    <location>
        <begin position="761"/>
        <end position="785"/>
    </location>
</feature>
<dbReference type="InterPro" id="IPR013087">
    <property type="entry name" value="Znf_C2H2_type"/>
</dbReference>
<keyword evidence="3" id="KW-0862">Zinc</keyword>
<feature type="region of interest" description="Disordered" evidence="8">
    <location>
        <begin position="761"/>
        <end position="793"/>
    </location>
</feature>
<feature type="domain" description="C2H2-type" evidence="9">
    <location>
        <begin position="33"/>
        <end position="61"/>
    </location>
</feature>
<evidence type="ECO:0000256" key="8">
    <source>
        <dbReference type="SAM" id="MobiDB-lite"/>
    </source>
</evidence>
<name>A0A9P3UU50_LYOSH</name>
<dbReference type="GO" id="GO:0008270">
    <property type="term" value="F:zinc ion binding"/>
    <property type="evidence" value="ECO:0007669"/>
    <property type="project" value="UniProtKB-KW"/>
</dbReference>
<feature type="region of interest" description="Disordered" evidence="8">
    <location>
        <begin position="619"/>
        <end position="744"/>
    </location>
</feature>
<feature type="compositionally biased region" description="Gly residues" evidence="8">
    <location>
        <begin position="636"/>
        <end position="646"/>
    </location>
</feature>
<feature type="domain" description="C2H2-type" evidence="9">
    <location>
        <begin position="5"/>
        <end position="32"/>
    </location>
</feature>
<dbReference type="EMBL" id="BRPK01000021">
    <property type="protein sequence ID" value="GLB45248.1"/>
    <property type="molecule type" value="Genomic_DNA"/>
</dbReference>
<sequence length="830" mass="85775">MGGDHKCPVCQATFTRPQHVARHMRSHTGDRPYKCQYCGDQFARSDLLSRHVNKCHASEKPLPSAGSRRKGSASRATTSKQVCDQCVQSSLPCDGCNPCAKCVQRKCRCTFVKFHRQTAPTGPGHHPQSSLSGSSAVSTASSSSHLPIYPTSQRPSAPGAATTNDFMLGHAPGGHHHPPPLSMADNLYPENFSFAPLYANSSPMLAMGEAGDYATRYRAQAEVVRRASEGGHRQQEPHSFQDHRAAWVGWDQGTYPEGGLNEKDLHQFMASPSNTHLPGVGYPLSGSFLNDRRPSFDFSSSEGSSSMPSSASSSSVHLPLDGIPIHQTFPSSQSFEDRAFVPSMPHPSHLHHPHPHPHHQTPADPTDPANASHRSSSSSSYTSEGGGGFSSAFGLMSLDDPAVIAGLATDAAPFFSQAGIDMDSAADPNATPMPMPMPPPPNPAPQRQGQGQGQAKDLDTTSARELKEFWKEYMRTPPSSSGAGAGAGVYPGSNANAGSNGAPGTPGYRRARVASLPSAKTPTAATERFAYDAQSSQQFASGGPGGGGYAPQGQGQGGLGLGLSPLKKHPSTTALVQHGQPGQHPNGNYPRPPQQQQQRTMHGTPEDLRSYEAAVLARKAPVTLNLKPPKERRRAGGGGGGGGGGSASTSASPQIPFGGLAPAAGEGSGARVSFAPLPAPATTAHHQVQNQSGSAGSASPSIPSRESSVAVSDGSGSGSGSGSGESEGMRPSFKRMPSTTLVPANTKRALIMRGAEDGGGAEGVGVGGGGGGGGDVSVGGAGGAGPTRKDERPVARTTALKALKISHVYILEADRLVPLSLSFFSSSTLA</sequence>
<feature type="compositionally biased region" description="Polar residues" evidence="8">
    <location>
        <begin position="150"/>
        <end position="165"/>
    </location>
</feature>
<keyword evidence="1" id="KW-0479">Metal-binding</keyword>
<dbReference type="PANTHER" id="PTHR47660:SF2">
    <property type="entry name" value="TRANSCRIPTION FACTOR WITH C2H2 AND ZN(2)-CYS(6) DNA BINDING DOMAIN (EUROFUNG)"/>
    <property type="match status" value="1"/>
</dbReference>
<feature type="region of interest" description="Disordered" evidence="8">
    <location>
        <begin position="533"/>
        <end position="605"/>
    </location>
</feature>
<keyword evidence="11" id="KW-1185">Reference proteome</keyword>
<feature type="region of interest" description="Disordered" evidence="8">
    <location>
        <begin position="422"/>
        <end position="459"/>
    </location>
</feature>
<feature type="compositionally biased region" description="Basic residues" evidence="8">
    <location>
        <begin position="348"/>
        <end position="359"/>
    </location>
</feature>
<dbReference type="InterPro" id="IPR036236">
    <property type="entry name" value="Znf_C2H2_sf"/>
</dbReference>
<dbReference type="Gene3D" id="3.30.160.60">
    <property type="entry name" value="Classic Zinc Finger"/>
    <property type="match status" value="2"/>
</dbReference>
<dbReference type="InterPro" id="IPR001138">
    <property type="entry name" value="Zn2Cys6_DnaBD"/>
</dbReference>
<feature type="compositionally biased region" description="Low complexity" evidence="8">
    <location>
        <begin position="360"/>
        <end position="383"/>
    </location>
</feature>
<evidence type="ECO:0000256" key="3">
    <source>
        <dbReference type="ARBA" id="ARBA00022833"/>
    </source>
</evidence>
<reference evidence="10" key="1">
    <citation type="submission" date="2022-07" db="EMBL/GenBank/DDBJ databases">
        <title>The genome of Lyophyllum shimeji provides insight into the initial evolution of ectomycorrhizal fungal genome.</title>
        <authorList>
            <person name="Kobayashi Y."/>
            <person name="Shibata T."/>
            <person name="Hirakawa H."/>
            <person name="Shigenobu S."/>
            <person name="Nishiyama T."/>
            <person name="Yamada A."/>
            <person name="Hasebe M."/>
            <person name="Kawaguchi M."/>
        </authorList>
    </citation>
    <scope>NUCLEOTIDE SEQUENCE</scope>
    <source>
        <strain evidence="10">AT787</strain>
    </source>
</reference>
<organism evidence="10 11">
    <name type="scientific">Lyophyllum shimeji</name>
    <name type="common">Hon-shimeji</name>
    <name type="synonym">Tricholoma shimeji</name>
    <dbReference type="NCBI Taxonomy" id="47721"/>
    <lineage>
        <taxon>Eukaryota</taxon>
        <taxon>Fungi</taxon>
        <taxon>Dikarya</taxon>
        <taxon>Basidiomycota</taxon>
        <taxon>Agaricomycotina</taxon>
        <taxon>Agaricomycetes</taxon>
        <taxon>Agaricomycetidae</taxon>
        <taxon>Agaricales</taxon>
        <taxon>Tricholomatineae</taxon>
        <taxon>Lyophyllaceae</taxon>
        <taxon>Lyophyllum</taxon>
    </lineage>
</organism>
<evidence type="ECO:0000256" key="4">
    <source>
        <dbReference type="ARBA" id="ARBA00023015"/>
    </source>
</evidence>
<keyword evidence="4" id="KW-0805">Transcription regulation</keyword>
<protein>
    <submittedName>
        <fullName evidence="10">C2H2 finger domain protein</fullName>
    </submittedName>
</protein>
<keyword evidence="2 7" id="KW-0863">Zinc-finger</keyword>
<gene>
    <name evidence="10" type="ORF">LshimejAT787_2100080</name>
</gene>
<feature type="compositionally biased region" description="Low complexity" evidence="8">
    <location>
        <begin position="299"/>
        <end position="315"/>
    </location>
</feature>
<dbReference type="SUPFAM" id="SSF57667">
    <property type="entry name" value="beta-beta-alpha zinc fingers"/>
    <property type="match status" value="1"/>
</dbReference>
<feature type="compositionally biased region" description="Gly residues" evidence="8">
    <location>
        <begin position="542"/>
        <end position="561"/>
    </location>
</feature>
<evidence type="ECO:0000256" key="6">
    <source>
        <dbReference type="ARBA" id="ARBA00023242"/>
    </source>
</evidence>
<dbReference type="Proteomes" id="UP001063166">
    <property type="component" value="Unassembled WGS sequence"/>
</dbReference>